<feature type="region of interest" description="Disordered" evidence="1">
    <location>
        <begin position="276"/>
        <end position="305"/>
    </location>
</feature>
<keyword evidence="2" id="KW-0472">Membrane</keyword>
<feature type="domain" description="DUF7703" evidence="3">
    <location>
        <begin position="23"/>
        <end position="260"/>
    </location>
</feature>
<dbReference type="PANTHER" id="PTHR37013:SF5">
    <property type="entry name" value="INTEGRAL MEMBRANE PROTEIN"/>
    <property type="match status" value="1"/>
</dbReference>
<evidence type="ECO:0000256" key="1">
    <source>
        <dbReference type="SAM" id="MobiDB-lite"/>
    </source>
</evidence>
<name>A0AAD6D471_9EURO</name>
<keyword evidence="5" id="KW-1185">Reference proteome</keyword>
<dbReference type="InterPro" id="IPR056120">
    <property type="entry name" value="DUF7703"/>
</dbReference>
<reference evidence="4 5" key="1">
    <citation type="journal article" date="2023" name="IMA Fungus">
        <title>Comparative genomic study of the Penicillium genus elucidates a diverse pangenome and 15 lateral gene transfer events.</title>
        <authorList>
            <person name="Petersen C."/>
            <person name="Sorensen T."/>
            <person name="Nielsen M.R."/>
            <person name="Sondergaard T.E."/>
            <person name="Sorensen J.L."/>
            <person name="Fitzpatrick D.A."/>
            <person name="Frisvad J.C."/>
            <person name="Nielsen K.L."/>
        </authorList>
    </citation>
    <scope>NUCLEOTIDE SEQUENCE [LARGE SCALE GENOMIC DNA]</scope>
    <source>
        <strain evidence="4 5">IBT 35679</strain>
    </source>
</reference>
<evidence type="ECO:0000259" key="3">
    <source>
        <dbReference type="Pfam" id="PF24802"/>
    </source>
</evidence>
<sequence>MIAQRSSLSQEPTGLVGGYQGSSTAVRVIMGALIAIVLYNAVELTVLIFMTFRRYQSLYFWSLTLSATVGLITSGIGNLLHFFDIGPLSLALAISNIGFYFLVPAQSLVLYSRLHLILFNQRLLQILLRVVIFNGIIFAVLVTVMSFGSAFLQTGPWNAGYKVVERLQVTWFCLQEFTISMLYIRETVKLLQARPTNHNRRRNIMYQLLAINILIIIMDTLVVVIEFIGLYYIQVLLKDAIYSIKLKLEFAVLGKLTAIVEANHLELIQSGHNNWPDLQSDQRRAASDPTRSQMTSSDARSLSEVHGANTNDLEEFDLTVNMTYSGRSLSKAQRLPTTLMGSSYHMEIASL</sequence>
<protein>
    <recommendedName>
        <fullName evidence="3">DUF7703 domain-containing protein</fullName>
    </recommendedName>
</protein>
<dbReference type="EMBL" id="JAQIZZ010000003">
    <property type="protein sequence ID" value="KAJ5547448.1"/>
    <property type="molecule type" value="Genomic_DNA"/>
</dbReference>
<feature type="compositionally biased region" description="Polar residues" evidence="1">
    <location>
        <begin position="289"/>
        <end position="300"/>
    </location>
</feature>
<comment type="caution">
    <text evidence="4">The sequence shown here is derived from an EMBL/GenBank/DDBJ whole genome shotgun (WGS) entry which is preliminary data.</text>
</comment>
<keyword evidence="2" id="KW-1133">Transmembrane helix</keyword>
<evidence type="ECO:0000313" key="4">
    <source>
        <dbReference type="EMBL" id="KAJ5547448.1"/>
    </source>
</evidence>
<feature type="transmembrane region" description="Helical" evidence="2">
    <location>
        <begin position="59"/>
        <end position="83"/>
    </location>
</feature>
<organism evidence="4 5">
    <name type="scientific">Penicillium frequentans</name>
    <dbReference type="NCBI Taxonomy" id="3151616"/>
    <lineage>
        <taxon>Eukaryota</taxon>
        <taxon>Fungi</taxon>
        <taxon>Dikarya</taxon>
        <taxon>Ascomycota</taxon>
        <taxon>Pezizomycotina</taxon>
        <taxon>Eurotiomycetes</taxon>
        <taxon>Eurotiomycetidae</taxon>
        <taxon>Eurotiales</taxon>
        <taxon>Aspergillaceae</taxon>
        <taxon>Penicillium</taxon>
    </lineage>
</organism>
<dbReference type="AlphaFoldDB" id="A0AAD6D471"/>
<dbReference type="Proteomes" id="UP001220324">
    <property type="component" value="Unassembled WGS sequence"/>
</dbReference>
<feature type="transmembrane region" description="Helical" evidence="2">
    <location>
        <begin position="167"/>
        <end position="184"/>
    </location>
</feature>
<feature type="transmembrane region" description="Helical" evidence="2">
    <location>
        <begin position="126"/>
        <end position="147"/>
    </location>
</feature>
<dbReference type="Pfam" id="PF24802">
    <property type="entry name" value="DUF7703"/>
    <property type="match status" value="1"/>
</dbReference>
<feature type="transmembrane region" description="Helical" evidence="2">
    <location>
        <begin position="89"/>
        <end position="114"/>
    </location>
</feature>
<gene>
    <name evidence="4" type="ORF">N7494_005033</name>
</gene>
<feature type="transmembrane region" description="Helical" evidence="2">
    <location>
        <begin position="28"/>
        <end position="52"/>
    </location>
</feature>
<evidence type="ECO:0000313" key="5">
    <source>
        <dbReference type="Proteomes" id="UP001220324"/>
    </source>
</evidence>
<dbReference type="PANTHER" id="PTHR37013">
    <property type="entry name" value="INTEGRAL MEMBRANE PROTEIN (AFU_ORTHOLOGUE AFUA_1G05950)-RELATED"/>
    <property type="match status" value="1"/>
</dbReference>
<feature type="transmembrane region" description="Helical" evidence="2">
    <location>
        <begin position="205"/>
        <end position="233"/>
    </location>
</feature>
<accession>A0AAD6D471</accession>
<evidence type="ECO:0000256" key="2">
    <source>
        <dbReference type="SAM" id="Phobius"/>
    </source>
</evidence>
<proteinExistence type="predicted"/>
<keyword evidence="2" id="KW-0812">Transmembrane</keyword>